<feature type="domain" description="Integral membrane bound transporter" evidence="6">
    <location>
        <begin position="28"/>
        <end position="157"/>
    </location>
</feature>
<comment type="caution">
    <text evidence="7">The sequence shown here is derived from an EMBL/GenBank/DDBJ whole genome shotgun (WGS) entry which is preliminary data.</text>
</comment>
<proteinExistence type="predicted"/>
<dbReference type="InterPro" id="IPR049453">
    <property type="entry name" value="Memb_transporter_dom"/>
</dbReference>
<evidence type="ECO:0000313" key="8">
    <source>
        <dbReference type="Proteomes" id="UP000292085"/>
    </source>
</evidence>
<feature type="transmembrane region" description="Helical" evidence="5">
    <location>
        <begin position="243"/>
        <end position="262"/>
    </location>
</feature>
<accession>A0A4Q6Y0B7</accession>
<dbReference type="OrthoDB" id="7374648at2"/>
<feature type="transmembrane region" description="Helical" evidence="5">
    <location>
        <begin position="214"/>
        <end position="236"/>
    </location>
</feature>
<feature type="transmembrane region" description="Helical" evidence="5">
    <location>
        <begin position="87"/>
        <end position="105"/>
    </location>
</feature>
<evidence type="ECO:0000256" key="5">
    <source>
        <dbReference type="SAM" id="Phobius"/>
    </source>
</evidence>
<dbReference type="GO" id="GO:0016020">
    <property type="term" value="C:membrane"/>
    <property type="evidence" value="ECO:0007669"/>
    <property type="project" value="UniProtKB-SubCell"/>
</dbReference>
<evidence type="ECO:0000313" key="7">
    <source>
        <dbReference type="EMBL" id="RZF65721.1"/>
    </source>
</evidence>
<keyword evidence="2 5" id="KW-0812">Transmembrane</keyword>
<dbReference type="Pfam" id="PF13515">
    <property type="entry name" value="FUSC_2"/>
    <property type="match status" value="1"/>
</dbReference>
<gene>
    <name evidence="7" type="ORF">EWE75_05155</name>
</gene>
<feature type="transmembrane region" description="Helical" evidence="5">
    <location>
        <begin position="63"/>
        <end position="81"/>
    </location>
</feature>
<keyword evidence="3 5" id="KW-1133">Transmembrane helix</keyword>
<organism evidence="7 8">
    <name type="scientific">Sphingomonas populi</name>
    <dbReference type="NCBI Taxonomy" id="2484750"/>
    <lineage>
        <taxon>Bacteria</taxon>
        <taxon>Pseudomonadati</taxon>
        <taxon>Pseudomonadota</taxon>
        <taxon>Alphaproteobacteria</taxon>
        <taxon>Sphingomonadales</taxon>
        <taxon>Sphingomonadaceae</taxon>
        <taxon>Sphingomonas</taxon>
    </lineage>
</organism>
<protein>
    <submittedName>
        <fullName evidence="7">FUSC family protein</fullName>
    </submittedName>
</protein>
<evidence type="ECO:0000256" key="3">
    <source>
        <dbReference type="ARBA" id="ARBA00022989"/>
    </source>
</evidence>
<sequence>MTTPLASLRRRIDVRTIDDAECVASVLLAILVAQAIGATNVSWAAFAGYMVMRGHLLETVQRGLLRVVGTLAGGLLALAAIPLIAPHWWLAAPGILTIGTVTLYKAITAKRAYAWLFVGLTFAMVLYDKLHDPEIPLASFVQTRILETVAGTAACVVVSLLSALTLRRLWPAERNAATGIAGWNWPAFRHAAQGGLALGLLVMVSAWFDVPALSASAITIMAVMLVPLSGIGASGFVPVSWRLVYRLIGGLAGAIFAAAFLFVGAGSAPLLILGTALGVAVGRHIENGDHAHRYAGTQFTLAILVTLVPDSYAGAVITPGLERLAGTLVGMAVIEPVLLLWHLFAPRREKTAAERSEPGGI</sequence>
<evidence type="ECO:0000256" key="1">
    <source>
        <dbReference type="ARBA" id="ARBA00004141"/>
    </source>
</evidence>
<evidence type="ECO:0000256" key="2">
    <source>
        <dbReference type="ARBA" id="ARBA00022692"/>
    </source>
</evidence>
<feature type="transmembrane region" description="Helical" evidence="5">
    <location>
        <begin position="324"/>
        <end position="345"/>
    </location>
</feature>
<name>A0A4Q6Y0B7_9SPHN</name>
<evidence type="ECO:0000259" key="6">
    <source>
        <dbReference type="Pfam" id="PF13515"/>
    </source>
</evidence>
<feature type="transmembrane region" description="Helical" evidence="5">
    <location>
        <begin position="187"/>
        <end position="208"/>
    </location>
</feature>
<keyword evidence="8" id="KW-1185">Reference proteome</keyword>
<keyword evidence="4 5" id="KW-0472">Membrane</keyword>
<dbReference type="EMBL" id="SGIS01000005">
    <property type="protein sequence ID" value="RZF65721.1"/>
    <property type="molecule type" value="Genomic_DNA"/>
</dbReference>
<dbReference type="Proteomes" id="UP000292085">
    <property type="component" value="Unassembled WGS sequence"/>
</dbReference>
<dbReference type="AlphaFoldDB" id="A0A4Q6Y0B7"/>
<feature type="transmembrane region" description="Helical" evidence="5">
    <location>
        <begin position="148"/>
        <end position="166"/>
    </location>
</feature>
<feature type="transmembrane region" description="Helical" evidence="5">
    <location>
        <begin position="112"/>
        <end position="128"/>
    </location>
</feature>
<reference evidence="7 8" key="1">
    <citation type="submission" date="2019-02" db="EMBL/GenBank/DDBJ databases">
        <authorList>
            <person name="Li Y."/>
        </authorList>
    </citation>
    <scope>NUCLEOTIDE SEQUENCE [LARGE SCALE GENOMIC DNA]</scope>
    <source>
        <strain evidence="7 8">3-7</strain>
    </source>
</reference>
<feature type="transmembrane region" description="Helical" evidence="5">
    <location>
        <begin position="26"/>
        <end position="51"/>
    </location>
</feature>
<evidence type="ECO:0000256" key="4">
    <source>
        <dbReference type="ARBA" id="ARBA00023136"/>
    </source>
</evidence>
<comment type="subcellular location">
    <subcellularLocation>
        <location evidence="1">Membrane</location>
        <topology evidence="1">Multi-pass membrane protein</topology>
    </subcellularLocation>
</comment>